<reference evidence="1 2" key="1">
    <citation type="submission" date="2017-11" db="EMBL/GenBank/DDBJ databases">
        <title>De-novo sequencing of pomegranate (Punica granatum L.) genome.</title>
        <authorList>
            <person name="Akparov Z."/>
            <person name="Amiraslanov A."/>
            <person name="Hajiyeva S."/>
            <person name="Abbasov M."/>
            <person name="Kaur K."/>
            <person name="Hamwieh A."/>
            <person name="Solovyev V."/>
            <person name="Salamov A."/>
            <person name="Braich B."/>
            <person name="Kosarev P."/>
            <person name="Mahmoud A."/>
            <person name="Hajiyev E."/>
            <person name="Babayeva S."/>
            <person name="Izzatullayeva V."/>
            <person name="Mammadov A."/>
            <person name="Mammadov A."/>
            <person name="Sharifova S."/>
            <person name="Ojaghi J."/>
            <person name="Eynullazada K."/>
            <person name="Bayramov B."/>
            <person name="Abdulazimova A."/>
            <person name="Shahmuradov I."/>
        </authorList>
    </citation>
    <scope>NUCLEOTIDE SEQUENCE [LARGE SCALE GENOMIC DNA]</scope>
    <source>
        <strain evidence="2">cv. AG2017</strain>
        <tissue evidence="1">Leaf</tissue>
    </source>
</reference>
<sequence>MPVSAAFSDPLLDPLELRDPTRQCDPSRVIVPMNLLGLPQELPEQRVVEVYHRHHDPARAVPRLAHVHCKVALRDVVPDRYVPSLRILDPGEERLRRVGLLISRRVIQWKTFASFLRILNPLFLFIIPLRKTKPSCGGLQ</sequence>
<evidence type="ECO:0000313" key="1">
    <source>
        <dbReference type="EMBL" id="PKI34405.1"/>
    </source>
</evidence>
<proteinExistence type="predicted"/>
<dbReference type="AlphaFoldDB" id="A0A2I0HRR0"/>
<name>A0A2I0HRR0_PUNGR</name>
<accession>A0A2I0HRR0</accession>
<organism evidence="1 2">
    <name type="scientific">Punica granatum</name>
    <name type="common">Pomegranate</name>
    <dbReference type="NCBI Taxonomy" id="22663"/>
    <lineage>
        <taxon>Eukaryota</taxon>
        <taxon>Viridiplantae</taxon>
        <taxon>Streptophyta</taxon>
        <taxon>Embryophyta</taxon>
        <taxon>Tracheophyta</taxon>
        <taxon>Spermatophyta</taxon>
        <taxon>Magnoliopsida</taxon>
        <taxon>eudicotyledons</taxon>
        <taxon>Gunneridae</taxon>
        <taxon>Pentapetalae</taxon>
        <taxon>rosids</taxon>
        <taxon>malvids</taxon>
        <taxon>Myrtales</taxon>
        <taxon>Lythraceae</taxon>
        <taxon>Punica</taxon>
    </lineage>
</organism>
<protein>
    <submittedName>
        <fullName evidence="1">Uncharacterized protein</fullName>
    </submittedName>
</protein>
<keyword evidence="2" id="KW-1185">Reference proteome</keyword>
<evidence type="ECO:0000313" key="2">
    <source>
        <dbReference type="Proteomes" id="UP000233551"/>
    </source>
</evidence>
<dbReference type="EMBL" id="PGOL01005937">
    <property type="protein sequence ID" value="PKI34405.1"/>
    <property type="molecule type" value="Genomic_DNA"/>
</dbReference>
<comment type="caution">
    <text evidence="1">The sequence shown here is derived from an EMBL/GenBank/DDBJ whole genome shotgun (WGS) entry which is preliminary data.</text>
</comment>
<gene>
    <name evidence="1" type="ORF">CRG98_045201</name>
</gene>
<dbReference type="Proteomes" id="UP000233551">
    <property type="component" value="Unassembled WGS sequence"/>
</dbReference>